<evidence type="ECO:0000313" key="3">
    <source>
        <dbReference type="EnsemblPlants" id="Bo9g152150.1"/>
    </source>
</evidence>
<dbReference type="Proteomes" id="UP000032141">
    <property type="component" value="Chromosome C9"/>
</dbReference>
<evidence type="ECO:0000313" key="4">
    <source>
        <dbReference type="Proteomes" id="UP000032141"/>
    </source>
</evidence>
<organism evidence="3 4">
    <name type="scientific">Brassica oleracea var. oleracea</name>
    <dbReference type="NCBI Taxonomy" id="109376"/>
    <lineage>
        <taxon>Eukaryota</taxon>
        <taxon>Viridiplantae</taxon>
        <taxon>Streptophyta</taxon>
        <taxon>Embryophyta</taxon>
        <taxon>Tracheophyta</taxon>
        <taxon>Spermatophyta</taxon>
        <taxon>Magnoliopsida</taxon>
        <taxon>eudicotyledons</taxon>
        <taxon>Gunneridae</taxon>
        <taxon>Pentapetalae</taxon>
        <taxon>rosids</taxon>
        <taxon>malvids</taxon>
        <taxon>Brassicales</taxon>
        <taxon>Brassicaceae</taxon>
        <taxon>Brassiceae</taxon>
        <taxon>Brassica</taxon>
    </lineage>
</organism>
<reference evidence="3" key="2">
    <citation type="submission" date="2015-03" db="UniProtKB">
        <authorList>
            <consortium name="EnsemblPlants"/>
        </authorList>
    </citation>
    <scope>IDENTIFICATION</scope>
</reference>
<feature type="region of interest" description="Disordered" evidence="1">
    <location>
        <begin position="283"/>
        <end position="326"/>
    </location>
</feature>
<protein>
    <recommendedName>
        <fullName evidence="2">DUF1985 domain-containing protein</fullName>
    </recommendedName>
</protein>
<dbReference type="Pfam" id="PF09331">
    <property type="entry name" value="DUF1985"/>
    <property type="match status" value="1"/>
</dbReference>
<feature type="domain" description="DUF1985" evidence="2">
    <location>
        <begin position="2"/>
        <end position="40"/>
    </location>
</feature>
<evidence type="ECO:0000256" key="1">
    <source>
        <dbReference type="SAM" id="MobiDB-lite"/>
    </source>
</evidence>
<dbReference type="AlphaFoldDB" id="A0A0D3EDV8"/>
<dbReference type="PANTHER" id="PTHR48449:SF1">
    <property type="entry name" value="DUF1985 DOMAIN-CONTAINING PROTEIN"/>
    <property type="match status" value="1"/>
</dbReference>
<evidence type="ECO:0000259" key="2">
    <source>
        <dbReference type="Pfam" id="PF09331"/>
    </source>
</evidence>
<dbReference type="Gramene" id="Bo9g152150.1">
    <property type="protein sequence ID" value="Bo9g152150.1"/>
    <property type="gene ID" value="Bo9g152150"/>
</dbReference>
<feature type="compositionally biased region" description="Basic and acidic residues" evidence="1">
    <location>
        <begin position="283"/>
        <end position="293"/>
    </location>
</feature>
<dbReference type="HOGENOM" id="CLU_017415_6_1_1"/>
<proteinExistence type="predicted"/>
<dbReference type="InterPro" id="IPR015410">
    <property type="entry name" value="DUF1985"/>
</dbReference>
<keyword evidence="4" id="KW-1185">Reference proteome</keyword>
<reference evidence="3 4" key="1">
    <citation type="journal article" date="2014" name="Genome Biol.">
        <title>Transcriptome and methylome profiling reveals relics of genome dominance in the mesopolyploid Brassica oleracea.</title>
        <authorList>
            <person name="Parkin I.A."/>
            <person name="Koh C."/>
            <person name="Tang H."/>
            <person name="Robinson S.J."/>
            <person name="Kagale S."/>
            <person name="Clarke W.E."/>
            <person name="Town C.D."/>
            <person name="Nixon J."/>
            <person name="Krishnakumar V."/>
            <person name="Bidwell S.L."/>
            <person name="Denoeud F."/>
            <person name="Belcram H."/>
            <person name="Links M.G."/>
            <person name="Just J."/>
            <person name="Clarke C."/>
            <person name="Bender T."/>
            <person name="Huebert T."/>
            <person name="Mason A.S."/>
            <person name="Pires J.C."/>
            <person name="Barker G."/>
            <person name="Moore J."/>
            <person name="Walley P.G."/>
            <person name="Manoli S."/>
            <person name="Batley J."/>
            <person name="Edwards D."/>
            <person name="Nelson M.N."/>
            <person name="Wang X."/>
            <person name="Paterson A.H."/>
            <person name="King G."/>
            <person name="Bancroft I."/>
            <person name="Chalhoub B."/>
            <person name="Sharpe A.G."/>
        </authorList>
    </citation>
    <scope>NUCLEOTIDE SEQUENCE</scope>
    <source>
        <strain evidence="3 4">cv. TO1000</strain>
    </source>
</reference>
<name>A0A0D3EDV8_BRAOL</name>
<dbReference type="eggNOG" id="ENOG502R28P">
    <property type="taxonomic scope" value="Eukaryota"/>
</dbReference>
<sequence length="492" mass="56460">ELVTYLQHELWFVFARRPLRFSLQEFHAVTGFECDTRISLEEFEEWKYDGARDEKANIPLKYIAVVMDLDRVRKYPWGVAAYDLLCKSIAKNRDQLKEKTTRYVLDGFSYALQIWAMEAVPKIGKLCGKKLDKGFKNGPRCINWMGAAKVSYEEIIRLEELITPKAFRRDDDVEDDRIKVLMELIKNGHDFTSVNVEADESDDDFQTPKGSKNVGSRLKRGKKRLPDGGMEKRKHKILASGPKQALFNEDMKAFVTQLFEHNFSGMEQRLQKQMAETFEEMRAELKDSRKEASVEVELGEPSPTKPSTSQAPLRRSTLGDGSETTFDVNYSEADDMGRGIVDAAYKKFLPNKKAYQLPDFLLGYGRGELPSHGQTDLVWGVDVDRLYFPLPLDHQKKQKQLLISSYSIVDVPMKLRLNKTCCDCGAYALKHLECSLLGLDVSLVDDEIIMGYRQKIGVDLWEAAHDPIFTEVMTRYVPSPWERSEVFDLEDD</sequence>
<dbReference type="EnsemblPlants" id="Bo9g152150.1">
    <property type="protein sequence ID" value="Bo9g152150.1"/>
    <property type="gene ID" value="Bo9g152150"/>
</dbReference>
<accession>A0A0D3EDV8</accession>
<feature type="region of interest" description="Disordered" evidence="1">
    <location>
        <begin position="199"/>
        <end position="235"/>
    </location>
</feature>
<dbReference type="PANTHER" id="PTHR48449">
    <property type="entry name" value="DUF1985 DOMAIN-CONTAINING PROTEIN"/>
    <property type="match status" value="1"/>
</dbReference>